<keyword evidence="1" id="KW-0812">Transmembrane</keyword>
<evidence type="ECO:0000313" key="3">
    <source>
        <dbReference type="Proteomes" id="UP000577362"/>
    </source>
</evidence>
<evidence type="ECO:0000313" key="2">
    <source>
        <dbReference type="EMBL" id="MBB4019849.1"/>
    </source>
</evidence>
<feature type="transmembrane region" description="Helical" evidence="1">
    <location>
        <begin position="133"/>
        <end position="153"/>
    </location>
</feature>
<name>A0A840C8X8_9HYPH</name>
<dbReference type="Proteomes" id="UP000577362">
    <property type="component" value="Unassembled WGS sequence"/>
</dbReference>
<organism evidence="2 3">
    <name type="scientific">Chelatococcus caeni</name>
    <dbReference type="NCBI Taxonomy" id="1348468"/>
    <lineage>
        <taxon>Bacteria</taxon>
        <taxon>Pseudomonadati</taxon>
        <taxon>Pseudomonadota</taxon>
        <taxon>Alphaproteobacteria</taxon>
        <taxon>Hyphomicrobiales</taxon>
        <taxon>Chelatococcaceae</taxon>
        <taxon>Chelatococcus</taxon>
    </lineage>
</organism>
<dbReference type="EMBL" id="JACIEN010000009">
    <property type="protein sequence ID" value="MBB4019849.1"/>
    <property type="molecule type" value="Genomic_DNA"/>
</dbReference>
<dbReference type="AlphaFoldDB" id="A0A840C8X8"/>
<evidence type="ECO:0000256" key="1">
    <source>
        <dbReference type="SAM" id="Phobius"/>
    </source>
</evidence>
<sequence>MKSGQQDTDTSARNLLAGVHLIIGGLAALEVAVPLTAALRAGQWDHPGLVTPIITYVYLPVLGLYAGPSLLGGAGVLLGHRWAARALRFAAVIQFLILPLGPFVAVLTFTLLRQRDGSGPERQGAGRPRRPLGIGRTALVLTAMALSAMVLALRLSFATFLVTLVFPQAVAILLAGGLVLARSFRMGQAGSA</sequence>
<keyword evidence="1" id="KW-0472">Membrane</keyword>
<protein>
    <submittedName>
        <fullName evidence="2">Uncharacterized protein</fullName>
    </submittedName>
</protein>
<comment type="caution">
    <text evidence="2">The sequence shown here is derived from an EMBL/GenBank/DDBJ whole genome shotgun (WGS) entry which is preliminary data.</text>
</comment>
<dbReference type="RefSeq" id="WP_019401787.1">
    <property type="nucleotide sequence ID" value="NZ_JACIEN010000009.1"/>
</dbReference>
<gene>
    <name evidence="2" type="ORF">GGR16_004909</name>
</gene>
<accession>A0A840C8X8</accession>
<feature type="transmembrane region" description="Helical" evidence="1">
    <location>
        <begin position="15"/>
        <end position="37"/>
    </location>
</feature>
<proteinExistence type="predicted"/>
<keyword evidence="3" id="KW-1185">Reference proteome</keyword>
<feature type="transmembrane region" description="Helical" evidence="1">
    <location>
        <begin position="159"/>
        <end position="181"/>
    </location>
</feature>
<feature type="transmembrane region" description="Helical" evidence="1">
    <location>
        <begin position="87"/>
        <end position="112"/>
    </location>
</feature>
<reference evidence="2 3" key="1">
    <citation type="submission" date="2020-08" db="EMBL/GenBank/DDBJ databases">
        <title>Genomic Encyclopedia of Type Strains, Phase IV (KMG-IV): sequencing the most valuable type-strain genomes for metagenomic binning, comparative biology and taxonomic classification.</title>
        <authorList>
            <person name="Goeker M."/>
        </authorList>
    </citation>
    <scope>NUCLEOTIDE SEQUENCE [LARGE SCALE GENOMIC DNA]</scope>
    <source>
        <strain evidence="2 3">DSM 103737</strain>
    </source>
</reference>
<keyword evidence="1" id="KW-1133">Transmembrane helix</keyword>